<keyword evidence="3" id="KW-1185">Reference proteome</keyword>
<dbReference type="GeneID" id="10500128"/>
<feature type="chain" id="PRO_5003261670" description="TolB-like 6-blade propeller-like" evidence="1">
    <location>
        <begin position="22"/>
        <end position="318"/>
    </location>
</feature>
<dbReference type="VEuPathDB" id="AmoebaDB:DICPUDRAFT_77084"/>
<organism evidence="2 3">
    <name type="scientific">Dictyostelium purpureum</name>
    <name type="common">Slime mold</name>
    <dbReference type="NCBI Taxonomy" id="5786"/>
    <lineage>
        <taxon>Eukaryota</taxon>
        <taxon>Amoebozoa</taxon>
        <taxon>Evosea</taxon>
        <taxon>Eumycetozoa</taxon>
        <taxon>Dictyostelia</taxon>
        <taxon>Dictyosteliales</taxon>
        <taxon>Dictyosteliaceae</taxon>
        <taxon>Dictyostelium</taxon>
    </lineage>
</organism>
<protein>
    <recommendedName>
        <fullName evidence="4">TolB-like 6-blade propeller-like</fullName>
    </recommendedName>
</protein>
<accession>F0ZFJ6</accession>
<reference evidence="3" key="1">
    <citation type="journal article" date="2011" name="Genome Biol.">
        <title>Comparative genomics of the social amoebae Dictyostelium discoideum and Dictyostelium purpureum.</title>
        <authorList>
            <consortium name="US DOE Joint Genome Institute (JGI-PGF)"/>
            <person name="Sucgang R."/>
            <person name="Kuo A."/>
            <person name="Tian X."/>
            <person name="Salerno W."/>
            <person name="Parikh A."/>
            <person name="Feasley C.L."/>
            <person name="Dalin E."/>
            <person name="Tu H."/>
            <person name="Huang E."/>
            <person name="Barry K."/>
            <person name="Lindquist E."/>
            <person name="Shapiro H."/>
            <person name="Bruce D."/>
            <person name="Schmutz J."/>
            <person name="Salamov A."/>
            <person name="Fey P."/>
            <person name="Gaudet P."/>
            <person name="Anjard C."/>
            <person name="Babu M.M."/>
            <person name="Basu S."/>
            <person name="Bushmanova Y."/>
            <person name="van der Wel H."/>
            <person name="Katoh-Kurasawa M."/>
            <person name="Dinh C."/>
            <person name="Coutinho P.M."/>
            <person name="Saito T."/>
            <person name="Elias M."/>
            <person name="Schaap P."/>
            <person name="Kay R.R."/>
            <person name="Henrissat B."/>
            <person name="Eichinger L."/>
            <person name="Rivero F."/>
            <person name="Putnam N.H."/>
            <person name="West C.M."/>
            <person name="Loomis W.F."/>
            <person name="Chisholm R.L."/>
            <person name="Shaulsky G."/>
            <person name="Strassmann J.E."/>
            <person name="Queller D.C."/>
            <person name="Kuspa A."/>
            <person name="Grigoriev I.V."/>
        </authorList>
    </citation>
    <scope>NUCLEOTIDE SEQUENCE [LARGE SCALE GENOMIC DNA]</scope>
    <source>
        <strain evidence="3">QSDP1</strain>
    </source>
</reference>
<dbReference type="KEGG" id="dpp:DICPUDRAFT_77084"/>
<name>F0ZFJ6_DICPU</name>
<evidence type="ECO:0008006" key="4">
    <source>
        <dbReference type="Google" id="ProtNLM"/>
    </source>
</evidence>
<sequence length="318" mass="35863">MTCKLLFIFSLLFIFISFTNCSKNKTKIITPGPIDVSQFEDKPIAIAYGDGFDNGFELIEEGCTNLNKSVKGYIPLLVLSEHKYLGSRINSNSASLAIISKKGVEELYVQTNLKKFNYIIDSSISYDDSLNYFIFTSFGELNIYNISSDSYKSVQIFSSLFKFQGSYYDITSNDYFAFGTLPGPKGASSQHFLYADILNEDDYNTFSLGFEIYEPVISGYEGNFIVFAANQTNSNNKQLFSMDSKGNNIEILAIRDNGFQLVRGLNPRYIALTNPSLQIIELFDLKKVTSKIYTTYCSIDDPTINFSLLTSIIPKLEY</sequence>
<dbReference type="AlphaFoldDB" id="F0ZFJ6"/>
<proteinExistence type="predicted"/>
<dbReference type="Proteomes" id="UP000001064">
    <property type="component" value="Unassembled WGS sequence"/>
</dbReference>
<dbReference type="InParanoid" id="F0ZFJ6"/>
<evidence type="ECO:0000313" key="3">
    <source>
        <dbReference type="Proteomes" id="UP000001064"/>
    </source>
</evidence>
<evidence type="ECO:0000256" key="1">
    <source>
        <dbReference type="SAM" id="SignalP"/>
    </source>
</evidence>
<keyword evidence="1" id="KW-0732">Signal</keyword>
<evidence type="ECO:0000313" key="2">
    <source>
        <dbReference type="EMBL" id="EGC37306.1"/>
    </source>
</evidence>
<feature type="signal peptide" evidence="1">
    <location>
        <begin position="1"/>
        <end position="21"/>
    </location>
</feature>
<dbReference type="RefSeq" id="XP_003286194.1">
    <property type="nucleotide sequence ID" value="XM_003286146.1"/>
</dbReference>
<gene>
    <name evidence="2" type="ORF">DICPUDRAFT_77084</name>
</gene>
<dbReference type="EMBL" id="GL871003">
    <property type="protein sequence ID" value="EGC37306.1"/>
    <property type="molecule type" value="Genomic_DNA"/>
</dbReference>